<dbReference type="AlphaFoldDB" id="A0A844W872"/>
<accession>A0A844W872</accession>
<reference evidence="2 3" key="1">
    <citation type="submission" date="2019-11" db="EMBL/GenBank/DDBJ databases">
        <title>Pseudooceanicola pacifica sp. nov., isolated from deep-sea sediment of the Pacific Ocean.</title>
        <authorList>
            <person name="Lyu L."/>
        </authorList>
    </citation>
    <scope>NUCLEOTIDE SEQUENCE [LARGE SCALE GENOMIC DNA]</scope>
    <source>
        <strain evidence="2 3">216_PA32_1</strain>
    </source>
</reference>
<feature type="region of interest" description="Disordered" evidence="1">
    <location>
        <begin position="30"/>
        <end position="49"/>
    </location>
</feature>
<dbReference type="Proteomes" id="UP000443843">
    <property type="component" value="Unassembled WGS sequence"/>
</dbReference>
<gene>
    <name evidence="2" type="ORF">GLS40_13325</name>
</gene>
<comment type="caution">
    <text evidence="2">The sequence shown here is derived from an EMBL/GenBank/DDBJ whole genome shotgun (WGS) entry which is preliminary data.</text>
</comment>
<keyword evidence="3" id="KW-1185">Reference proteome</keyword>
<evidence type="ECO:0000313" key="3">
    <source>
        <dbReference type="Proteomes" id="UP000443843"/>
    </source>
</evidence>
<dbReference type="EMBL" id="WNXQ01000008">
    <property type="protein sequence ID" value="MWB79014.1"/>
    <property type="molecule type" value="Genomic_DNA"/>
</dbReference>
<evidence type="ECO:0000313" key="2">
    <source>
        <dbReference type="EMBL" id="MWB79014.1"/>
    </source>
</evidence>
<organism evidence="2 3">
    <name type="scientific">Pseudooceanicola pacificus</name>
    <dbReference type="NCBI Taxonomy" id="2676438"/>
    <lineage>
        <taxon>Bacteria</taxon>
        <taxon>Pseudomonadati</taxon>
        <taxon>Pseudomonadota</taxon>
        <taxon>Alphaproteobacteria</taxon>
        <taxon>Rhodobacterales</taxon>
        <taxon>Paracoccaceae</taxon>
        <taxon>Pseudooceanicola</taxon>
    </lineage>
</organism>
<feature type="non-terminal residue" evidence="2">
    <location>
        <position position="49"/>
    </location>
</feature>
<protein>
    <submittedName>
        <fullName evidence="2">Uncharacterized protein</fullName>
    </submittedName>
</protein>
<proteinExistence type="predicted"/>
<name>A0A844W872_9RHOB</name>
<sequence length="49" mass="5026">MRQASGRSGTLMIDGLPAPHPQQLYEITVEPAGGSPTNLPTGPILGKGL</sequence>
<evidence type="ECO:0000256" key="1">
    <source>
        <dbReference type="SAM" id="MobiDB-lite"/>
    </source>
</evidence>